<comment type="caution">
    <text evidence="9">The sequence shown here is derived from an EMBL/GenBank/DDBJ whole genome shotgun (WGS) entry which is preliminary data.</text>
</comment>
<sequence>MSVLHPGDGDQDQQKRELEERVQKARIDPSSGLREDLLKEHTSYITKVASRICRRPITDRDDEFSVAFSGFNEAITRFEPNQQSSFLSFAYLVIQRRLTDFYRREQKHLNQVPLVSPGSRENESNHPEVVTQSFDRYREGERRDLTRMEVAQFSKALARYGIKLSDLVEASPKHRDTRRDMLEIARKITEREDLLEMFLHGKRVGKEIAEKVGCHRRTLKRNRVYLKALVLVLVEDLPLIRQYLDIPVDGKGGALYAKGNRHGSWA</sequence>
<evidence type="ECO:0000256" key="5">
    <source>
        <dbReference type="ARBA" id="ARBA00023163"/>
    </source>
</evidence>
<evidence type="ECO:0000256" key="6">
    <source>
        <dbReference type="HAMAP-Rule" id="MF_02064"/>
    </source>
</evidence>
<feature type="domain" description="RNA polymerase sigma-70 region 2" evidence="8">
    <location>
        <begin position="38"/>
        <end position="107"/>
    </location>
</feature>
<dbReference type="Proteomes" id="UP001595843">
    <property type="component" value="Unassembled WGS sequence"/>
</dbReference>
<dbReference type="RefSeq" id="WP_380702979.1">
    <property type="nucleotide sequence ID" value="NZ_JBHSAP010000007.1"/>
</dbReference>
<keyword evidence="5 6" id="KW-0804">Transcription</keyword>
<accession>A0ABV8JD18</accession>
<dbReference type="PIRSF" id="PIRSF038953">
    <property type="entry name" value="SigI"/>
    <property type="match status" value="1"/>
</dbReference>
<proteinExistence type="inferred from homology"/>
<dbReference type="HAMAP" id="MF_02064">
    <property type="entry name" value="Sigma70_SigI"/>
    <property type="match status" value="1"/>
</dbReference>
<evidence type="ECO:0000313" key="10">
    <source>
        <dbReference type="Proteomes" id="UP001595843"/>
    </source>
</evidence>
<comment type="similarity">
    <text evidence="6">Belongs to the sigma-70 factor family. SigI subfamily.</text>
</comment>
<keyword evidence="6" id="KW-0346">Stress response</keyword>
<reference evidence="10" key="1">
    <citation type="journal article" date="2019" name="Int. J. Syst. Evol. Microbiol.">
        <title>The Global Catalogue of Microorganisms (GCM) 10K type strain sequencing project: providing services to taxonomists for standard genome sequencing and annotation.</title>
        <authorList>
            <consortium name="The Broad Institute Genomics Platform"/>
            <consortium name="The Broad Institute Genome Sequencing Center for Infectious Disease"/>
            <person name="Wu L."/>
            <person name="Ma J."/>
        </authorList>
    </citation>
    <scope>NUCLEOTIDE SEQUENCE [LARGE SCALE GENOMIC DNA]</scope>
    <source>
        <strain evidence="10">IBRC-M 10813</strain>
    </source>
</reference>
<dbReference type="EMBL" id="JBHSAP010000007">
    <property type="protein sequence ID" value="MFC4076278.1"/>
    <property type="molecule type" value="Genomic_DNA"/>
</dbReference>
<dbReference type="Gene3D" id="1.10.1740.10">
    <property type="match status" value="1"/>
</dbReference>
<evidence type="ECO:0000256" key="2">
    <source>
        <dbReference type="ARBA" id="ARBA00023015"/>
    </source>
</evidence>
<dbReference type="InterPro" id="IPR013325">
    <property type="entry name" value="RNA_pol_sigma_r2"/>
</dbReference>
<comment type="activity regulation">
    <text evidence="6">Negatively regulated by the anti-sigma-I factor RsgI.</text>
</comment>
<dbReference type="PANTHER" id="PTHR30385">
    <property type="entry name" value="SIGMA FACTOR F FLAGELLAR"/>
    <property type="match status" value="1"/>
</dbReference>
<dbReference type="NCBIfam" id="TIGR02937">
    <property type="entry name" value="sigma70-ECF"/>
    <property type="match status" value="1"/>
</dbReference>
<dbReference type="Pfam" id="PF04542">
    <property type="entry name" value="Sigma70_r2"/>
    <property type="match status" value="1"/>
</dbReference>
<dbReference type="PANTHER" id="PTHR30385:SF6">
    <property type="entry name" value="RNA POLYMERASE SIGMA FACTOR SIGI"/>
    <property type="match status" value="1"/>
</dbReference>
<dbReference type="InterPro" id="IPR014244">
    <property type="entry name" value="RNA_pol_sigma-I"/>
</dbReference>
<evidence type="ECO:0000256" key="1">
    <source>
        <dbReference type="ARBA" id="ARBA00022490"/>
    </source>
</evidence>
<evidence type="ECO:0000256" key="7">
    <source>
        <dbReference type="SAM" id="MobiDB-lite"/>
    </source>
</evidence>
<keyword evidence="10" id="KW-1185">Reference proteome</keyword>
<dbReference type="InterPro" id="IPR007627">
    <property type="entry name" value="RNA_pol_sigma70_r2"/>
</dbReference>
<keyword evidence="2 6" id="KW-0805">Transcription regulation</keyword>
<protein>
    <recommendedName>
        <fullName evidence="6">RNA polymerase sigma factor SigI</fullName>
    </recommendedName>
</protein>
<gene>
    <name evidence="6" type="primary">sigI</name>
    <name evidence="9" type="ORF">ACFOUO_05570</name>
</gene>
<comment type="function">
    <text evidence="6">Sigma factors are initiation factors that promote the attachment of RNA polymerase to specific initiation sites and are then released.</text>
</comment>
<dbReference type="InterPro" id="IPR014284">
    <property type="entry name" value="RNA_pol_sigma-70_dom"/>
</dbReference>
<organism evidence="9 10">
    <name type="scientific">Salinithrix halophila</name>
    <dbReference type="NCBI Taxonomy" id="1485204"/>
    <lineage>
        <taxon>Bacteria</taxon>
        <taxon>Bacillati</taxon>
        <taxon>Bacillota</taxon>
        <taxon>Bacilli</taxon>
        <taxon>Bacillales</taxon>
        <taxon>Thermoactinomycetaceae</taxon>
        <taxon>Salinithrix</taxon>
    </lineage>
</organism>
<feature type="region of interest" description="Disordered" evidence="7">
    <location>
        <begin position="1"/>
        <end position="25"/>
    </location>
</feature>
<keyword evidence="1 6" id="KW-0963">Cytoplasm</keyword>
<comment type="subunit">
    <text evidence="6">Interacts with RsgI.</text>
</comment>
<evidence type="ECO:0000256" key="3">
    <source>
        <dbReference type="ARBA" id="ARBA00023082"/>
    </source>
</evidence>
<dbReference type="SUPFAM" id="SSF88946">
    <property type="entry name" value="Sigma2 domain of RNA polymerase sigma factors"/>
    <property type="match status" value="1"/>
</dbReference>
<keyword evidence="4 6" id="KW-0238">DNA-binding</keyword>
<name>A0ABV8JD18_9BACL</name>
<evidence type="ECO:0000313" key="9">
    <source>
        <dbReference type="EMBL" id="MFC4076278.1"/>
    </source>
</evidence>
<evidence type="ECO:0000256" key="4">
    <source>
        <dbReference type="ARBA" id="ARBA00023125"/>
    </source>
</evidence>
<feature type="short sequence motif" description="Polymerase core binding" evidence="6">
    <location>
        <begin position="62"/>
        <end position="75"/>
    </location>
</feature>
<keyword evidence="3 6" id="KW-0731">Sigma factor</keyword>
<comment type="subcellular location">
    <subcellularLocation>
        <location evidence="6">Cytoplasm</location>
    </subcellularLocation>
</comment>
<feature type="compositionally biased region" description="Basic and acidic residues" evidence="7">
    <location>
        <begin position="12"/>
        <end position="25"/>
    </location>
</feature>
<evidence type="ECO:0000259" key="8">
    <source>
        <dbReference type="Pfam" id="PF04542"/>
    </source>
</evidence>
<comment type="caution">
    <text evidence="6">Lacks conserved residue(s) required for the propagation of feature annotation.</text>
</comment>